<evidence type="ECO:0000313" key="2">
    <source>
        <dbReference type="EMBL" id="KAG7155283.1"/>
    </source>
</evidence>
<feature type="compositionally biased region" description="Acidic residues" evidence="1">
    <location>
        <begin position="159"/>
        <end position="185"/>
    </location>
</feature>
<evidence type="ECO:0000313" key="3">
    <source>
        <dbReference type="Proteomes" id="UP000747542"/>
    </source>
</evidence>
<feature type="compositionally biased region" description="Basic and acidic residues" evidence="1">
    <location>
        <begin position="108"/>
        <end position="131"/>
    </location>
</feature>
<accession>A0A8J5JFD9</accession>
<keyword evidence="3" id="KW-1185">Reference proteome</keyword>
<sequence>MRIITRRRVKVRVTVRRGDGSVTSHGWAFHRKRDEDGHERKQGESGDDEGVTPKEAQSAAGEPPPPTPDSSHYDTVCDDRDLDVELEEDADYEDAHYEDTKGSGIYENLDKDSERIYEEVGKKGLRVRFEGDNNEEDGDDGSLYSTGAIPKRGSTSTLTEEEEEEEEERGGKEVEEEQEQDDDGQIYETIGEFRQSTEPKDPTRDDRKGETLTRESETYIYDEPRKIEVTVTSKREGDDFEDRKYNSDKPKGKKRGKVEVKFTPWQTEGRGQRTKIINDKCNDGDENLKVEQTTKFSCCDGNGSRHKTGDGDRGEMGSPYELHHRSKIEVTSENMSDGGCDGGDDGDAGGNTTKNKKSSCGHQCVDDDNDDDDLDDDDFGDDESTIYQRGRHRVKKRTLIRVRGVGVDMDKNQDLEAAGRALVKTFTKTIVTFGRGLFTYVSVSHHCYCRTDAPKSSTR</sequence>
<feature type="region of interest" description="Disordered" evidence="1">
    <location>
        <begin position="16"/>
        <end position="256"/>
    </location>
</feature>
<feature type="region of interest" description="Disordered" evidence="1">
    <location>
        <begin position="299"/>
        <end position="319"/>
    </location>
</feature>
<evidence type="ECO:0000256" key="1">
    <source>
        <dbReference type="SAM" id="MobiDB-lite"/>
    </source>
</evidence>
<reference evidence="2" key="1">
    <citation type="journal article" date="2021" name="Sci. Adv.">
        <title>The American lobster genome reveals insights on longevity, neural, and immune adaptations.</title>
        <authorList>
            <person name="Polinski J.M."/>
            <person name="Zimin A.V."/>
            <person name="Clark K.F."/>
            <person name="Kohn A.B."/>
            <person name="Sadowski N."/>
            <person name="Timp W."/>
            <person name="Ptitsyn A."/>
            <person name="Khanna P."/>
            <person name="Romanova D.Y."/>
            <person name="Williams P."/>
            <person name="Greenwood S.J."/>
            <person name="Moroz L.L."/>
            <person name="Walt D.R."/>
            <person name="Bodnar A.G."/>
        </authorList>
    </citation>
    <scope>NUCLEOTIDE SEQUENCE</scope>
    <source>
        <strain evidence="2">GMGI-L3</strain>
    </source>
</reference>
<name>A0A8J5JFD9_HOMAM</name>
<gene>
    <name evidence="2" type="ORF">Hamer_G024643</name>
</gene>
<dbReference type="Proteomes" id="UP000747542">
    <property type="component" value="Unassembled WGS sequence"/>
</dbReference>
<protein>
    <submittedName>
        <fullName evidence="2">Uncharacterized protein</fullName>
    </submittedName>
</protein>
<feature type="compositionally biased region" description="Basic and acidic residues" evidence="1">
    <location>
        <begin position="195"/>
        <end position="250"/>
    </location>
</feature>
<organism evidence="2 3">
    <name type="scientific">Homarus americanus</name>
    <name type="common">American lobster</name>
    <dbReference type="NCBI Taxonomy" id="6706"/>
    <lineage>
        <taxon>Eukaryota</taxon>
        <taxon>Metazoa</taxon>
        <taxon>Ecdysozoa</taxon>
        <taxon>Arthropoda</taxon>
        <taxon>Crustacea</taxon>
        <taxon>Multicrustacea</taxon>
        <taxon>Malacostraca</taxon>
        <taxon>Eumalacostraca</taxon>
        <taxon>Eucarida</taxon>
        <taxon>Decapoda</taxon>
        <taxon>Pleocyemata</taxon>
        <taxon>Astacidea</taxon>
        <taxon>Nephropoidea</taxon>
        <taxon>Nephropidae</taxon>
        <taxon>Homarus</taxon>
    </lineage>
</organism>
<feature type="compositionally biased region" description="Acidic residues" evidence="1">
    <location>
        <begin position="80"/>
        <end position="92"/>
    </location>
</feature>
<dbReference type="EMBL" id="JAHLQT010042215">
    <property type="protein sequence ID" value="KAG7155283.1"/>
    <property type="molecule type" value="Genomic_DNA"/>
</dbReference>
<dbReference type="AlphaFoldDB" id="A0A8J5JFD9"/>
<feature type="compositionally biased region" description="Basic and acidic residues" evidence="1">
    <location>
        <begin position="32"/>
        <end position="44"/>
    </location>
</feature>
<feature type="compositionally biased region" description="Basic and acidic residues" evidence="1">
    <location>
        <begin position="307"/>
        <end position="319"/>
    </location>
</feature>
<proteinExistence type="predicted"/>
<comment type="caution">
    <text evidence="2">The sequence shown here is derived from an EMBL/GenBank/DDBJ whole genome shotgun (WGS) entry which is preliminary data.</text>
</comment>